<dbReference type="EMBL" id="SRXW01000001">
    <property type="protein sequence ID" value="TGY90089.1"/>
    <property type="molecule type" value="Genomic_DNA"/>
</dbReference>
<dbReference type="AlphaFoldDB" id="A0A4V3RYE2"/>
<reference evidence="1 2" key="1">
    <citation type="journal article" date="2017" name="Int. J. Syst. Evol. Microbiol.">
        <title>Marinicauda algicola sp. nov., isolated from a marine red alga Rhodosorus marinus.</title>
        <authorList>
            <person name="Jeong S.E."/>
            <person name="Jeon S.H."/>
            <person name="Chun B.H."/>
            <person name="Kim D.W."/>
            <person name="Jeon C.O."/>
        </authorList>
    </citation>
    <scope>NUCLEOTIDE SEQUENCE [LARGE SCALE GENOMIC DNA]</scope>
    <source>
        <strain evidence="1 2">JCM 31718</strain>
    </source>
</reference>
<dbReference type="Proteomes" id="UP000308054">
    <property type="component" value="Unassembled WGS sequence"/>
</dbReference>
<evidence type="ECO:0000313" key="1">
    <source>
        <dbReference type="EMBL" id="TGY90089.1"/>
    </source>
</evidence>
<proteinExistence type="predicted"/>
<sequence>MMLRRLMAHVRAQNWLAVLLDFLIVVAGVLLALAASQWVADREARRSAVISQQAMDTDLMFMAIGTMRRYTTHPCLVDAIARLDEAVSVEDGAEFTTPARGRLSALQDGIFQDYYPVGLWNYPTSAFDRAVATGAFDHMDPQRAADYAVAYEWVRQIAAANAEEEVLRSRLSLVEMVDRMDAPTRLEIRRTLAELDGWNQGVLNSGRFLFDTMHRLAIAPAEEDRAQWRHYNELARSVRGACVIDLPLDFTGGAVGNRWSYEVDE</sequence>
<comment type="caution">
    <text evidence="1">The sequence shown here is derived from an EMBL/GenBank/DDBJ whole genome shotgun (WGS) entry which is preliminary data.</text>
</comment>
<organism evidence="1 2">
    <name type="scientific">Marinicauda algicola</name>
    <dbReference type="NCBI Taxonomy" id="2029849"/>
    <lineage>
        <taxon>Bacteria</taxon>
        <taxon>Pseudomonadati</taxon>
        <taxon>Pseudomonadota</taxon>
        <taxon>Alphaproteobacteria</taxon>
        <taxon>Maricaulales</taxon>
        <taxon>Maricaulaceae</taxon>
        <taxon>Marinicauda</taxon>
    </lineage>
</organism>
<gene>
    <name evidence="1" type="ORF">E5163_02880</name>
</gene>
<name>A0A4V3RYE2_9PROT</name>
<evidence type="ECO:0000313" key="2">
    <source>
        <dbReference type="Proteomes" id="UP000308054"/>
    </source>
</evidence>
<accession>A0A4V3RYE2</accession>
<keyword evidence="2" id="KW-1185">Reference proteome</keyword>
<protein>
    <submittedName>
        <fullName evidence="1">Uncharacterized protein</fullName>
    </submittedName>
</protein>
<dbReference type="RefSeq" id="WP_135994588.1">
    <property type="nucleotide sequence ID" value="NZ_CP071057.1"/>
</dbReference>